<dbReference type="EMBL" id="RBWV01000017">
    <property type="protein sequence ID" value="RKS68040.1"/>
    <property type="molecule type" value="Genomic_DNA"/>
</dbReference>
<reference evidence="2 3" key="1">
    <citation type="submission" date="2018-10" db="EMBL/GenBank/DDBJ databases">
        <title>Genomic Encyclopedia of Archaeal and Bacterial Type Strains, Phase II (KMG-II): from individual species to whole genera.</title>
        <authorList>
            <person name="Goeker M."/>
        </authorList>
    </citation>
    <scope>NUCLEOTIDE SEQUENCE [LARGE SCALE GENOMIC DNA]</scope>
    <source>
        <strain evidence="2 3">RP-AC37</strain>
    </source>
</reference>
<dbReference type="Proteomes" id="UP000281955">
    <property type="component" value="Unassembled WGS sequence"/>
</dbReference>
<gene>
    <name evidence="2" type="ORF">CLV35_3947</name>
</gene>
<evidence type="ECO:0000313" key="2">
    <source>
        <dbReference type="EMBL" id="RKS68040.1"/>
    </source>
</evidence>
<name>A0A420XK89_9ACTN</name>
<sequence length="214" mass="22291">MSEQVQRKGAPGDPITGSAVALVPVGDARLLTGTLLRWETPAPGSPVGTPVTLTVDISPTNARGGAFPVWATVLAAGGDSLVVSAEATPTETSTVVSLTGSVAVREPRRRNVRAAAHVDVDLTVKGIAGRIAGRTLDLSAGGCRVALDTGEQELPAMREGESTDIVIHLDRANRPQMSGHVHAVRPGGQIVIRFDSVPQPVAEQIERYVYATLP</sequence>
<dbReference type="InterPro" id="IPR009875">
    <property type="entry name" value="PilZ_domain"/>
</dbReference>
<organism evidence="2 3">
    <name type="scientific">Motilibacter peucedani</name>
    <dbReference type="NCBI Taxonomy" id="598650"/>
    <lineage>
        <taxon>Bacteria</taxon>
        <taxon>Bacillati</taxon>
        <taxon>Actinomycetota</taxon>
        <taxon>Actinomycetes</taxon>
        <taxon>Motilibacterales</taxon>
        <taxon>Motilibacteraceae</taxon>
        <taxon>Motilibacter</taxon>
    </lineage>
</organism>
<feature type="domain" description="PilZ" evidence="1">
    <location>
        <begin position="108"/>
        <end position="210"/>
    </location>
</feature>
<dbReference type="Gene3D" id="2.40.10.220">
    <property type="entry name" value="predicted glycosyltransferase like domains"/>
    <property type="match status" value="1"/>
</dbReference>
<protein>
    <submittedName>
        <fullName evidence="2">PilZ domain-containing protein</fullName>
    </submittedName>
</protein>
<dbReference type="InParanoid" id="A0A420XK89"/>
<dbReference type="AlphaFoldDB" id="A0A420XK89"/>
<proteinExistence type="predicted"/>
<dbReference type="GO" id="GO:0035438">
    <property type="term" value="F:cyclic-di-GMP binding"/>
    <property type="evidence" value="ECO:0007669"/>
    <property type="project" value="InterPro"/>
</dbReference>
<accession>A0A420XK89</accession>
<dbReference type="SUPFAM" id="SSF141371">
    <property type="entry name" value="PilZ domain-like"/>
    <property type="match status" value="1"/>
</dbReference>
<evidence type="ECO:0000259" key="1">
    <source>
        <dbReference type="Pfam" id="PF07238"/>
    </source>
</evidence>
<dbReference type="RefSeq" id="WP_121195175.1">
    <property type="nucleotide sequence ID" value="NZ_RBWV01000017.1"/>
</dbReference>
<evidence type="ECO:0000313" key="3">
    <source>
        <dbReference type="Proteomes" id="UP000281955"/>
    </source>
</evidence>
<keyword evidence="3" id="KW-1185">Reference proteome</keyword>
<comment type="caution">
    <text evidence="2">The sequence shown here is derived from an EMBL/GenBank/DDBJ whole genome shotgun (WGS) entry which is preliminary data.</text>
</comment>
<dbReference type="OrthoDB" id="1030757at2"/>
<dbReference type="Pfam" id="PF07238">
    <property type="entry name" value="PilZ"/>
    <property type="match status" value="1"/>
</dbReference>